<dbReference type="RefSeq" id="WP_013489367.1">
    <property type="nucleotide sequence ID" value="NC_014829.1"/>
</dbReference>
<protein>
    <submittedName>
        <fullName evidence="1">Uncharacterized protein</fullName>
    </submittedName>
</protein>
<dbReference type="OrthoDB" id="2965543at2"/>
<dbReference type="KEGG" id="bco:Bcell_2780"/>
<name>E6TW78_EVAC2</name>
<dbReference type="HOGENOM" id="CLU_1084404_0_0_9"/>
<dbReference type="Proteomes" id="UP000001401">
    <property type="component" value="Chromosome"/>
</dbReference>
<reference evidence="1" key="1">
    <citation type="submission" date="2010-12" db="EMBL/GenBank/DDBJ databases">
        <title>Complete sequence of Bacillus cellulosilyticus DSM 2522.</title>
        <authorList>
            <consortium name="US DOE Joint Genome Institute"/>
            <person name="Lucas S."/>
            <person name="Copeland A."/>
            <person name="Lapidus A."/>
            <person name="Cheng J.-F."/>
            <person name="Bruce D."/>
            <person name="Goodwin L."/>
            <person name="Pitluck S."/>
            <person name="Chertkov O."/>
            <person name="Detter J.C."/>
            <person name="Han C."/>
            <person name="Tapia R."/>
            <person name="Land M."/>
            <person name="Hauser L."/>
            <person name="Jeffries C."/>
            <person name="Kyrpides N."/>
            <person name="Ivanova N."/>
            <person name="Mikhailova N."/>
            <person name="Brumm P."/>
            <person name="Mead D."/>
            <person name="Woyke T."/>
        </authorList>
    </citation>
    <scope>NUCLEOTIDE SEQUENCE [LARGE SCALE GENOMIC DNA]</scope>
    <source>
        <strain evidence="1">DSM 2522</strain>
    </source>
</reference>
<evidence type="ECO:0000313" key="1">
    <source>
        <dbReference type="EMBL" id="ADU31034.1"/>
    </source>
</evidence>
<gene>
    <name evidence="1" type="ordered locus">Bcell_2780</name>
</gene>
<sequence>MFNRSFSVKRKAKKYRYWLEKVSVYPYPFEVSGRNYYLVDYIKMHRPVGTAVFSDEEEVVSDAKKAHRQLFLFYRLYEKIRDEGKMRAQVNLDFFRVPIAKMDEHQNKKWGEGYSFIKKLLGYQLTYKKAYEDFWANMRKIKDESSSLKEDDLELAINTAATLATVQLHVVHELVRNMDVLKNWKKAMDSAGIWTQLKREQQVFYIELMKKNELMEEEAKKIKSENFDRALKLNKEEMANYMKKEQKSDEGVLRYP</sequence>
<dbReference type="eggNOG" id="ENOG5030B2Z">
    <property type="taxonomic scope" value="Bacteria"/>
</dbReference>
<keyword evidence="2" id="KW-1185">Reference proteome</keyword>
<dbReference type="EMBL" id="CP002394">
    <property type="protein sequence ID" value="ADU31034.1"/>
    <property type="molecule type" value="Genomic_DNA"/>
</dbReference>
<accession>E6TW78</accession>
<proteinExistence type="predicted"/>
<dbReference type="AlphaFoldDB" id="E6TW78"/>
<evidence type="ECO:0000313" key="2">
    <source>
        <dbReference type="Proteomes" id="UP000001401"/>
    </source>
</evidence>
<organism evidence="1 2">
    <name type="scientific">Evansella cellulosilytica (strain ATCC 21833 / DSM 2522 / FERM P-1141 / JCM 9156 / N-4)</name>
    <name type="common">Bacillus cellulosilyticus</name>
    <dbReference type="NCBI Taxonomy" id="649639"/>
    <lineage>
        <taxon>Bacteria</taxon>
        <taxon>Bacillati</taxon>
        <taxon>Bacillota</taxon>
        <taxon>Bacilli</taxon>
        <taxon>Bacillales</taxon>
        <taxon>Bacillaceae</taxon>
        <taxon>Evansella</taxon>
    </lineage>
</organism>